<protein>
    <submittedName>
        <fullName evidence="2">Uncharacterized protein</fullName>
    </submittedName>
</protein>
<dbReference type="Proteomes" id="UP000053660">
    <property type="component" value="Unassembled WGS sequence"/>
</dbReference>
<name>A0A0B1SP76_OESDE</name>
<keyword evidence="3" id="KW-1185">Reference proteome</keyword>
<accession>A0A0B1SP76</accession>
<feature type="compositionally biased region" description="Polar residues" evidence="1">
    <location>
        <begin position="62"/>
        <end position="75"/>
    </location>
</feature>
<dbReference type="AlphaFoldDB" id="A0A0B1SP76"/>
<sequence length="75" mass="8533">MSYQFPGSSPYGRRLPAHPPPYFDPPESPFRRSIITPQPQPNQPNNQSTPRNDGSEKKQNEQQKCSQHQGDQGRS</sequence>
<dbReference type="EMBL" id="KN559514">
    <property type="protein sequence ID" value="KHJ86749.1"/>
    <property type="molecule type" value="Genomic_DNA"/>
</dbReference>
<gene>
    <name evidence="2" type="ORF">OESDEN_13491</name>
</gene>
<organism evidence="2 3">
    <name type="scientific">Oesophagostomum dentatum</name>
    <name type="common">Nodular worm</name>
    <dbReference type="NCBI Taxonomy" id="61180"/>
    <lineage>
        <taxon>Eukaryota</taxon>
        <taxon>Metazoa</taxon>
        <taxon>Ecdysozoa</taxon>
        <taxon>Nematoda</taxon>
        <taxon>Chromadorea</taxon>
        <taxon>Rhabditida</taxon>
        <taxon>Rhabditina</taxon>
        <taxon>Rhabditomorpha</taxon>
        <taxon>Strongyloidea</taxon>
        <taxon>Strongylidae</taxon>
        <taxon>Oesophagostomum</taxon>
    </lineage>
</organism>
<evidence type="ECO:0000313" key="2">
    <source>
        <dbReference type="EMBL" id="KHJ86749.1"/>
    </source>
</evidence>
<feature type="compositionally biased region" description="Pro residues" evidence="1">
    <location>
        <begin position="17"/>
        <end position="28"/>
    </location>
</feature>
<evidence type="ECO:0000313" key="3">
    <source>
        <dbReference type="Proteomes" id="UP000053660"/>
    </source>
</evidence>
<reference evidence="2 3" key="1">
    <citation type="submission" date="2014-03" db="EMBL/GenBank/DDBJ databases">
        <title>Draft genome of the hookworm Oesophagostomum dentatum.</title>
        <authorList>
            <person name="Mitreva M."/>
        </authorList>
    </citation>
    <scope>NUCLEOTIDE SEQUENCE [LARGE SCALE GENOMIC DNA]</scope>
    <source>
        <strain evidence="2 3">OD-Hann</strain>
    </source>
</reference>
<feature type="region of interest" description="Disordered" evidence="1">
    <location>
        <begin position="1"/>
        <end position="75"/>
    </location>
</feature>
<evidence type="ECO:0000256" key="1">
    <source>
        <dbReference type="SAM" id="MobiDB-lite"/>
    </source>
</evidence>
<proteinExistence type="predicted"/>